<proteinExistence type="predicted"/>
<name>A0A3M2JMS2_9CELL</name>
<protein>
    <submittedName>
        <fullName evidence="1">Uncharacterized protein</fullName>
    </submittedName>
</protein>
<dbReference type="EMBL" id="RFFI01000013">
    <property type="protein sequence ID" value="RMI13576.1"/>
    <property type="molecule type" value="Genomic_DNA"/>
</dbReference>
<evidence type="ECO:0000313" key="2">
    <source>
        <dbReference type="Proteomes" id="UP000269289"/>
    </source>
</evidence>
<sequence length="269" mass="29931">MTTLQQHPAEQPLLLAGRWLPITASVIFVHADPLRCVELVEARTRAATVERFGQPKRVREVRGAGLEAMLPELLPLRLEEDRRLVVRTEHPEWSAMFVNRFRGADQFAAPVLAMWGLRALAVTELPHSWDRRTRRGFGGDRTFQLVEPWPAREVGGRTVDWISHLVTTRFGDDGWAFQAGSGYVDEGLDVAFPVGTVWDASARLAADRFTHEHLVAACARLGLRPFDADFYAPDGSGLVLERSDPQAQTEAALTLAQARGDEPLPAPLR</sequence>
<gene>
    <name evidence="1" type="ORF">EBM89_03975</name>
</gene>
<keyword evidence="2" id="KW-1185">Reference proteome</keyword>
<evidence type="ECO:0000313" key="1">
    <source>
        <dbReference type="EMBL" id="RMI13576.1"/>
    </source>
</evidence>
<organism evidence="1 2">
    <name type="scientific">Cellulomonas triticagri</name>
    <dbReference type="NCBI Taxonomy" id="2483352"/>
    <lineage>
        <taxon>Bacteria</taxon>
        <taxon>Bacillati</taxon>
        <taxon>Actinomycetota</taxon>
        <taxon>Actinomycetes</taxon>
        <taxon>Micrococcales</taxon>
        <taxon>Cellulomonadaceae</taxon>
        <taxon>Cellulomonas</taxon>
    </lineage>
</organism>
<accession>A0A3M2JMS2</accession>
<comment type="caution">
    <text evidence="1">The sequence shown here is derived from an EMBL/GenBank/DDBJ whole genome shotgun (WGS) entry which is preliminary data.</text>
</comment>
<reference evidence="1 2" key="1">
    <citation type="submission" date="2018-10" db="EMBL/GenBank/DDBJ databases">
        <title>Isolation, diversity and antifungal activity of actinobacteria from wheat.</title>
        <authorList>
            <person name="Han C."/>
        </authorList>
    </citation>
    <scope>NUCLEOTIDE SEQUENCE [LARGE SCALE GENOMIC DNA]</scope>
    <source>
        <strain evidence="1 2">NEAU-YY56</strain>
    </source>
</reference>
<dbReference type="Proteomes" id="UP000269289">
    <property type="component" value="Unassembled WGS sequence"/>
</dbReference>
<dbReference type="AlphaFoldDB" id="A0A3M2JMS2"/>